<evidence type="ECO:0000313" key="2">
    <source>
        <dbReference type="EMBL" id="KAJ8765140.1"/>
    </source>
</evidence>
<feature type="compositionally biased region" description="Basic and acidic residues" evidence="1">
    <location>
        <begin position="42"/>
        <end position="51"/>
    </location>
</feature>
<keyword evidence="3" id="KW-1185">Reference proteome</keyword>
<evidence type="ECO:0000256" key="1">
    <source>
        <dbReference type="SAM" id="MobiDB-lite"/>
    </source>
</evidence>
<proteinExistence type="predicted"/>
<accession>A0AAV8TFV9</accession>
<organism evidence="2 3">
    <name type="scientific">Erythroxylum novogranatense</name>
    <dbReference type="NCBI Taxonomy" id="1862640"/>
    <lineage>
        <taxon>Eukaryota</taxon>
        <taxon>Viridiplantae</taxon>
        <taxon>Streptophyta</taxon>
        <taxon>Embryophyta</taxon>
        <taxon>Tracheophyta</taxon>
        <taxon>Spermatophyta</taxon>
        <taxon>Magnoliopsida</taxon>
        <taxon>eudicotyledons</taxon>
        <taxon>Gunneridae</taxon>
        <taxon>Pentapetalae</taxon>
        <taxon>rosids</taxon>
        <taxon>fabids</taxon>
        <taxon>Malpighiales</taxon>
        <taxon>Erythroxylaceae</taxon>
        <taxon>Erythroxylum</taxon>
    </lineage>
</organism>
<dbReference type="EMBL" id="JAIWQS010000005">
    <property type="protein sequence ID" value="KAJ8765140.1"/>
    <property type="molecule type" value="Genomic_DNA"/>
</dbReference>
<evidence type="ECO:0000313" key="3">
    <source>
        <dbReference type="Proteomes" id="UP001159364"/>
    </source>
</evidence>
<feature type="compositionally biased region" description="Basic and acidic residues" evidence="1">
    <location>
        <begin position="1"/>
        <end position="23"/>
    </location>
</feature>
<sequence>MRKESIYKKERKRKWEKEEEHERYNHHKRYRISHHRRRQNGRVRESNDSDVRRRRVAEGYGKYAVSERGRDSFGNKYILNEKSSGWAPVSCRNNGGILWDYIASRKHEDQDLLLRKAFFSKKMDFAAPELAHLLSEEPFNSVEVKCNIPAVDVEVTSEELCQEKKLTIISCCHGSEQLDVVSECGEQLESCVSRAKESSVLEFEDQEFSSETESTTSPETCIVELPNGVAQEVSQYQQLFENWVPLVMDCIHLESEDLEWLFETKFVRAPGTGTVEITNAKTEKLSNSTSTFIPRAQHLPHAEMNALRFTVPF</sequence>
<feature type="compositionally biased region" description="Basic residues" evidence="1">
    <location>
        <begin position="24"/>
        <end position="41"/>
    </location>
</feature>
<feature type="region of interest" description="Disordered" evidence="1">
    <location>
        <begin position="1"/>
        <end position="53"/>
    </location>
</feature>
<dbReference type="AlphaFoldDB" id="A0AAV8TFV9"/>
<comment type="caution">
    <text evidence="2">The sequence shown here is derived from an EMBL/GenBank/DDBJ whole genome shotgun (WGS) entry which is preliminary data.</text>
</comment>
<name>A0AAV8TFV9_9ROSI</name>
<protein>
    <submittedName>
        <fullName evidence="2">Uncharacterized protein</fullName>
    </submittedName>
</protein>
<dbReference type="Proteomes" id="UP001159364">
    <property type="component" value="Linkage Group LG05"/>
</dbReference>
<reference evidence="2 3" key="1">
    <citation type="submission" date="2021-09" db="EMBL/GenBank/DDBJ databases">
        <title>Genomic insights and catalytic innovation underlie evolution of tropane alkaloids biosynthesis.</title>
        <authorList>
            <person name="Wang Y.-J."/>
            <person name="Tian T."/>
            <person name="Huang J.-P."/>
            <person name="Huang S.-X."/>
        </authorList>
    </citation>
    <scope>NUCLEOTIDE SEQUENCE [LARGE SCALE GENOMIC DNA]</scope>
    <source>
        <strain evidence="2">KIB-2018</strain>
        <tissue evidence="2">Leaf</tissue>
    </source>
</reference>
<gene>
    <name evidence="2" type="ORF">K2173_010631</name>
</gene>